<keyword evidence="3" id="KW-1185">Reference proteome</keyword>
<protein>
    <submittedName>
        <fullName evidence="2">Uncharacterized protein</fullName>
    </submittedName>
</protein>
<feature type="compositionally biased region" description="Basic residues" evidence="1">
    <location>
        <begin position="274"/>
        <end position="298"/>
    </location>
</feature>
<comment type="caution">
    <text evidence="2">The sequence shown here is derived from an EMBL/GenBank/DDBJ whole genome shotgun (WGS) entry which is preliminary data.</text>
</comment>
<feature type="compositionally biased region" description="Gly residues" evidence="1">
    <location>
        <begin position="259"/>
        <end position="273"/>
    </location>
</feature>
<feature type="compositionally biased region" description="Low complexity" evidence="1">
    <location>
        <begin position="368"/>
        <end position="380"/>
    </location>
</feature>
<accession>A0A5M3N0H6</accession>
<organism evidence="2 3">
    <name type="scientific">Coniophora puteana (strain RWD-64-598)</name>
    <name type="common">Brown rot fungus</name>
    <dbReference type="NCBI Taxonomy" id="741705"/>
    <lineage>
        <taxon>Eukaryota</taxon>
        <taxon>Fungi</taxon>
        <taxon>Dikarya</taxon>
        <taxon>Basidiomycota</taxon>
        <taxon>Agaricomycotina</taxon>
        <taxon>Agaricomycetes</taxon>
        <taxon>Agaricomycetidae</taxon>
        <taxon>Boletales</taxon>
        <taxon>Coniophorineae</taxon>
        <taxon>Coniophoraceae</taxon>
        <taxon>Coniophora</taxon>
    </lineage>
</organism>
<dbReference type="KEGG" id="cput:CONPUDRAFT_69779"/>
<dbReference type="RefSeq" id="XP_007764156.1">
    <property type="nucleotide sequence ID" value="XM_007765966.1"/>
</dbReference>
<evidence type="ECO:0000256" key="1">
    <source>
        <dbReference type="SAM" id="MobiDB-lite"/>
    </source>
</evidence>
<proteinExistence type="predicted"/>
<gene>
    <name evidence="2" type="ORF">CONPUDRAFT_69779</name>
</gene>
<name>A0A5M3N0H6_CONPW</name>
<dbReference type="Proteomes" id="UP000053558">
    <property type="component" value="Unassembled WGS sequence"/>
</dbReference>
<dbReference type="AlphaFoldDB" id="A0A5M3N0H6"/>
<feature type="compositionally biased region" description="Basic residues" evidence="1">
    <location>
        <begin position="383"/>
        <end position="393"/>
    </location>
</feature>
<feature type="region of interest" description="Disordered" evidence="1">
    <location>
        <begin position="230"/>
        <end position="436"/>
    </location>
</feature>
<feature type="compositionally biased region" description="Basic and acidic residues" evidence="1">
    <location>
        <begin position="305"/>
        <end position="316"/>
    </location>
</feature>
<sequence>MAHQLPAVPIVTMPPWAQELEIAWPVAFTVDFAKMFLGISELRLQTAVRHEDELPTQYFEDGMRAEFDDIRGVLVPLWAALRHIVALPPFLALIADSRGIGAALDRLRADPALKTTCLEWQPEAPVADMGGDEWWHNCLVPPPPSSPPAIAEVSASAPPRFRRSSRVAAAITARDASPPPARAPTPPPFLACSAVRVFAPQAAGFYPSTVPNAKTLLKFDAVVITDPKTKSTVMSAKRHATSAPTDEPVPKRSRTGAATGKGKGTGTGTGTGKGKGKGKGKASTAKKTKGPPKARYRTRSGPTPTDDRANDPRPPGDPHVFPLYEVRHQGLCVPSRRRKKPCSLDQEKQATRKKTQGLPEHQYKKKSTASSAARTSSGGTKVQGKRTVTKAKPRPYVPVSTDDEEDGKVWVRASDADSDANEEYQGNADVHGGNNTVDAVSNARDDVGARRLMAEADIATQIALAYVSFMASLT</sequence>
<evidence type="ECO:0000313" key="3">
    <source>
        <dbReference type="Proteomes" id="UP000053558"/>
    </source>
</evidence>
<dbReference type="EMBL" id="JH711574">
    <property type="protein sequence ID" value="EIW84776.1"/>
    <property type="molecule type" value="Genomic_DNA"/>
</dbReference>
<evidence type="ECO:0000313" key="2">
    <source>
        <dbReference type="EMBL" id="EIW84776.1"/>
    </source>
</evidence>
<dbReference type="GeneID" id="19208763"/>
<reference evidence="3" key="1">
    <citation type="journal article" date="2012" name="Science">
        <title>The Paleozoic origin of enzymatic lignin decomposition reconstructed from 31 fungal genomes.</title>
        <authorList>
            <person name="Floudas D."/>
            <person name="Binder M."/>
            <person name="Riley R."/>
            <person name="Barry K."/>
            <person name="Blanchette R.A."/>
            <person name="Henrissat B."/>
            <person name="Martinez A.T."/>
            <person name="Otillar R."/>
            <person name="Spatafora J.W."/>
            <person name="Yadav J.S."/>
            <person name="Aerts A."/>
            <person name="Benoit I."/>
            <person name="Boyd A."/>
            <person name="Carlson A."/>
            <person name="Copeland A."/>
            <person name="Coutinho P.M."/>
            <person name="de Vries R.P."/>
            <person name="Ferreira P."/>
            <person name="Findley K."/>
            <person name="Foster B."/>
            <person name="Gaskell J."/>
            <person name="Glotzer D."/>
            <person name="Gorecki P."/>
            <person name="Heitman J."/>
            <person name="Hesse C."/>
            <person name="Hori C."/>
            <person name="Igarashi K."/>
            <person name="Jurgens J.A."/>
            <person name="Kallen N."/>
            <person name="Kersten P."/>
            <person name="Kohler A."/>
            <person name="Kuees U."/>
            <person name="Kumar T.K.A."/>
            <person name="Kuo A."/>
            <person name="LaButti K."/>
            <person name="Larrondo L.F."/>
            <person name="Lindquist E."/>
            <person name="Ling A."/>
            <person name="Lombard V."/>
            <person name="Lucas S."/>
            <person name="Lundell T."/>
            <person name="Martin R."/>
            <person name="McLaughlin D.J."/>
            <person name="Morgenstern I."/>
            <person name="Morin E."/>
            <person name="Murat C."/>
            <person name="Nagy L.G."/>
            <person name="Nolan M."/>
            <person name="Ohm R.A."/>
            <person name="Patyshakuliyeva A."/>
            <person name="Rokas A."/>
            <person name="Ruiz-Duenas F.J."/>
            <person name="Sabat G."/>
            <person name="Salamov A."/>
            <person name="Samejima M."/>
            <person name="Schmutz J."/>
            <person name="Slot J.C."/>
            <person name="St John F."/>
            <person name="Stenlid J."/>
            <person name="Sun H."/>
            <person name="Sun S."/>
            <person name="Syed K."/>
            <person name="Tsang A."/>
            <person name="Wiebenga A."/>
            <person name="Young D."/>
            <person name="Pisabarro A."/>
            <person name="Eastwood D.C."/>
            <person name="Martin F."/>
            <person name="Cullen D."/>
            <person name="Grigoriev I.V."/>
            <person name="Hibbett D.S."/>
        </authorList>
    </citation>
    <scope>NUCLEOTIDE SEQUENCE [LARGE SCALE GENOMIC DNA]</scope>
    <source>
        <strain evidence="3">RWD-64-598 SS2</strain>
    </source>
</reference>